<feature type="compositionally biased region" description="Basic and acidic residues" evidence="1">
    <location>
        <begin position="146"/>
        <end position="173"/>
    </location>
</feature>
<protein>
    <submittedName>
        <fullName evidence="4">Thioredoxin</fullName>
    </submittedName>
</protein>
<dbReference type="Pfam" id="PF13717">
    <property type="entry name" value="Zn_ribbon_4"/>
    <property type="match status" value="1"/>
</dbReference>
<gene>
    <name evidence="4" type="ORF">DC363_05585</name>
</gene>
<dbReference type="OrthoDB" id="7159357at2"/>
<dbReference type="Proteomes" id="UP000244817">
    <property type="component" value="Unassembled WGS sequence"/>
</dbReference>
<feature type="compositionally biased region" description="Low complexity" evidence="1">
    <location>
        <begin position="178"/>
        <end position="188"/>
    </location>
</feature>
<proteinExistence type="predicted"/>
<feature type="domain" description="Zinc finger/thioredoxin putative" evidence="3">
    <location>
        <begin position="1"/>
        <end position="36"/>
    </location>
</feature>
<dbReference type="NCBIfam" id="TIGR02098">
    <property type="entry name" value="MJ0042_CXXC"/>
    <property type="match status" value="1"/>
</dbReference>
<organism evidence="4 5">
    <name type="scientific">Thalassorhabdomicrobium marinisediminis</name>
    <dbReference type="NCBI Taxonomy" id="2170577"/>
    <lineage>
        <taxon>Bacteria</taxon>
        <taxon>Pseudomonadati</taxon>
        <taxon>Pseudomonadota</taxon>
        <taxon>Alphaproteobacteria</taxon>
        <taxon>Rhodobacterales</taxon>
        <taxon>Paracoccaceae</taxon>
        <taxon>Thalassorhabdomicrobium</taxon>
    </lineage>
</organism>
<keyword evidence="2" id="KW-1133">Transmembrane helix</keyword>
<keyword evidence="2" id="KW-0812">Transmembrane</keyword>
<feature type="region of interest" description="Disordered" evidence="1">
    <location>
        <begin position="31"/>
        <end position="228"/>
    </location>
</feature>
<dbReference type="AlphaFoldDB" id="A0A2T7FYR8"/>
<dbReference type="InterPro" id="IPR011723">
    <property type="entry name" value="Znf/thioredoxin_put"/>
</dbReference>
<feature type="transmembrane region" description="Helical" evidence="2">
    <location>
        <begin position="233"/>
        <end position="251"/>
    </location>
</feature>
<feature type="compositionally biased region" description="Basic and acidic residues" evidence="1">
    <location>
        <begin position="121"/>
        <end position="132"/>
    </location>
</feature>
<dbReference type="EMBL" id="QCYG01000003">
    <property type="protein sequence ID" value="PVA07316.1"/>
    <property type="molecule type" value="Genomic_DNA"/>
</dbReference>
<feature type="compositionally biased region" description="Polar residues" evidence="1">
    <location>
        <begin position="203"/>
        <end position="212"/>
    </location>
</feature>
<name>A0A2T7FYR8_9RHOB</name>
<comment type="caution">
    <text evidence="4">The sequence shown here is derived from an EMBL/GenBank/DDBJ whole genome shotgun (WGS) entry which is preliminary data.</text>
</comment>
<dbReference type="RefSeq" id="WP_108640144.1">
    <property type="nucleotide sequence ID" value="NZ_QCYG01000003.1"/>
</dbReference>
<sequence length="303" mass="32707">MRLICPNCGAQYEVGEDVIPDDGRDVQCSNCGHTWFETPGASAAAEARADPAAPQPAPQAPPAPEPQPELTPKPEPEPEPEAEPDPRPEPAPEPEPEPEPEPQPAPAPRRRTMDDDVASILREEAEFEKAARQAEANLIETQPDLDLSHDPEEDRRSREARDRLARLRGDADPVTRSAPGAAAAAVPDPNAPRRDLLPDIEEINSTLRQDASTPDAPADPEDQTERRSGFRRGFTLMIAFALLALGAYVFAPQISAAVPQAEPVMASYVEWVNEGRLWLDAQLQDLLDDTGAAADAAPDNAQG</sequence>
<evidence type="ECO:0000256" key="2">
    <source>
        <dbReference type="SAM" id="Phobius"/>
    </source>
</evidence>
<accession>A0A2T7FYR8</accession>
<evidence type="ECO:0000313" key="4">
    <source>
        <dbReference type="EMBL" id="PVA07316.1"/>
    </source>
</evidence>
<feature type="compositionally biased region" description="Pro residues" evidence="1">
    <location>
        <begin position="53"/>
        <end position="73"/>
    </location>
</feature>
<evidence type="ECO:0000256" key="1">
    <source>
        <dbReference type="SAM" id="MobiDB-lite"/>
    </source>
</evidence>
<evidence type="ECO:0000259" key="3">
    <source>
        <dbReference type="Pfam" id="PF13717"/>
    </source>
</evidence>
<evidence type="ECO:0000313" key="5">
    <source>
        <dbReference type="Proteomes" id="UP000244817"/>
    </source>
</evidence>
<reference evidence="4 5" key="1">
    <citation type="submission" date="2018-04" db="EMBL/GenBank/DDBJ databases">
        <title>Pelagivirga bohaiensis gen. nov., sp. nov., a bacterium isolated from the Bohai Sea.</title>
        <authorList>
            <person name="Ji X."/>
        </authorList>
    </citation>
    <scope>NUCLEOTIDE SEQUENCE [LARGE SCALE GENOMIC DNA]</scope>
    <source>
        <strain evidence="4 5">BH-SD16</strain>
    </source>
</reference>
<keyword evidence="2" id="KW-0472">Membrane</keyword>
<keyword evidence="5" id="KW-1185">Reference proteome</keyword>
<feature type="compositionally biased region" description="Low complexity" evidence="1">
    <location>
        <begin position="43"/>
        <end position="52"/>
    </location>
</feature>